<dbReference type="EMBL" id="BARU01032731">
    <property type="protein sequence ID" value="GAH74292.1"/>
    <property type="molecule type" value="Genomic_DNA"/>
</dbReference>
<evidence type="ECO:0008006" key="2">
    <source>
        <dbReference type="Google" id="ProtNLM"/>
    </source>
</evidence>
<dbReference type="InterPro" id="IPR034660">
    <property type="entry name" value="DinB/YfiT-like"/>
</dbReference>
<feature type="non-terminal residue" evidence="1">
    <location>
        <position position="1"/>
    </location>
</feature>
<sequence>REIEPSLAFFRASRGHIVQLLENMPAVWEQSLLVRWPNDEEEEVSVAWVVKMQAQHVPGHMDDIRRARQVHGV</sequence>
<dbReference type="AlphaFoldDB" id="X1HXT8"/>
<name>X1HXT8_9ZZZZ</name>
<gene>
    <name evidence="1" type="ORF">S03H2_51580</name>
</gene>
<dbReference type="Gene3D" id="1.20.120.450">
    <property type="entry name" value="dinb family like domain"/>
    <property type="match status" value="1"/>
</dbReference>
<accession>X1HXT8</accession>
<dbReference type="SUPFAM" id="SSF109854">
    <property type="entry name" value="DinB/YfiT-like putative metalloenzymes"/>
    <property type="match status" value="1"/>
</dbReference>
<evidence type="ECO:0000313" key="1">
    <source>
        <dbReference type="EMBL" id="GAH74292.1"/>
    </source>
</evidence>
<proteinExistence type="predicted"/>
<organism evidence="1">
    <name type="scientific">marine sediment metagenome</name>
    <dbReference type="NCBI Taxonomy" id="412755"/>
    <lineage>
        <taxon>unclassified sequences</taxon>
        <taxon>metagenomes</taxon>
        <taxon>ecological metagenomes</taxon>
    </lineage>
</organism>
<reference evidence="1" key="1">
    <citation type="journal article" date="2014" name="Front. Microbiol.">
        <title>High frequency of phylogenetically diverse reductive dehalogenase-homologous genes in deep subseafloor sedimentary metagenomes.</title>
        <authorList>
            <person name="Kawai M."/>
            <person name="Futagami T."/>
            <person name="Toyoda A."/>
            <person name="Takaki Y."/>
            <person name="Nishi S."/>
            <person name="Hori S."/>
            <person name="Arai W."/>
            <person name="Tsubouchi T."/>
            <person name="Morono Y."/>
            <person name="Uchiyama I."/>
            <person name="Ito T."/>
            <person name="Fujiyama A."/>
            <person name="Inagaki F."/>
            <person name="Takami H."/>
        </authorList>
    </citation>
    <scope>NUCLEOTIDE SEQUENCE</scope>
    <source>
        <strain evidence="1">Expedition CK06-06</strain>
    </source>
</reference>
<protein>
    <recommendedName>
        <fullName evidence="2">DinB-like domain-containing protein</fullName>
    </recommendedName>
</protein>
<comment type="caution">
    <text evidence="1">The sequence shown here is derived from an EMBL/GenBank/DDBJ whole genome shotgun (WGS) entry which is preliminary data.</text>
</comment>